<dbReference type="VEuPathDB" id="FungiDB:CC1G_02821"/>
<dbReference type="eggNOG" id="KOG4626">
    <property type="taxonomic scope" value="Eukaryota"/>
</dbReference>
<evidence type="ECO:0000256" key="1">
    <source>
        <dbReference type="PROSITE-ProRule" id="PRU00339"/>
    </source>
</evidence>
<dbReference type="InParanoid" id="A8N052"/>
<dbReference type="AlphaFoldDB" id="A8N052"/>
<proteinExistence type="predicted"/>
<dbReference type="InterPro" id="IPR019734">
    <property type="entry name" value="TPR_rpt"/>
</dbReference>
<protein>
    <submittedName>
        <fullName evidence="2">Uncharacterized protein</fullName>
    </submittedName>
</protein>
<keyword evidence="3" id="KW-1185">Reference proteome</keyword>
<evidence type="ECO:0000313" key="2">
    <source>
        <dbReference type="EMBL" id="EAU93591.1"/>
    </source>
</evidence>
<keyword evidence="1" id="KW-0802">TPR repeat</keyword>
<dbReference type="OrthoDB" id="3047886at2759"/>
<dbReference type="PROSITE" id="PS50005">
    <property type="entry name" value="TPR"/>
    <property type="match status" value="1"/>
</dbReference>
<dbReference type="InterPro" id="IPR011990">
    <property type="entry name" value="TPR-like_helical_dom_sf"/>
</dbReference>
<reference evidence="2 3" key="1">
    <citation type="journal article" date="2010" name="Proc. Natl. Acad. Sci. U.S.A.">
        <title>Insights into evolution of multicellular fungi from the assembled chromosomes of the mushroom Coprinopsis cinerea (Coprinus cinereus).</title>
        <authorList>
            <person name="Stajich J.E."/>
            <person name="Wilke S.K."/>
            <person name="Ahren D."/>
            <person name="Au C.H."/>
            <person name="Birren B.W."/>
            <person name="Borodovsky M."/>
            <person name="Burns C."/>
            <person name="Canback B."/>
            <person name="Casselton L.A."/>
            <person name="Cheng C.K."/>
            <person name="Deng J."/>
            <person name="Dietrich F.S."/>
            <person name="Fargo D.C."/>
            <person name="Farman M.L."/>
            <person name="Gathman A.C."/>
            <person name="Goldberg J."/>
            <person name="Guigo R."/>
            <person name="Hoegger P.J."/>
            <person name="Hooker J.B."/>
            <person name="Huggins A."/>
            <person name="James T.Y."/>
            <person name="Kamada T."/>
            <person name="Kilaru S."/>
            <person name="Kodira C."/>
            <person name="Kues U."/>
            <person name="Kupfer D."/>
            <person name="Kwan H.S."/>
            <person name="Lomsadze A."/>
            <person name="Li W."/>
            <person name="Lilly W.W."/>
            <person name="Ma L.J."/>
            <person name="Mackey A.J."/>
            <person name="Manning G."/>
            <person name="Martin F."/>
            <person name="Muraguchi H."/>
            <person name="Natvig D.O."/>
            <person name="Palmerini H."/>
            <person name="Ramesh M.A."/>
            <person name="Rehmeyer C.J."/>
            <person name="Roe B.A."/>
            <person name="Shenoy N."/>
            <person name="Stanke M."/>
            <person name="Ter-Hovhannisyan V."/>
            <person name="Tunlid A."/>
            <person name="Velagapudi R."/>
            <person name="Vision T.J."/>
            <person name="Zeng Q."/>
            <person name="Zolan M.E."/>
            <person name="Pukkila P.J."/>
        </authorList>
    </citation>
    <scope>NUCLEOTIDE SEQUENCE [LARGE SCALE GENOMIC DNA]</scope>
    <source>
        <strain evidence="3">Okayama-7 / 130 / ATCC MYA-4618 / FGSC 9003</strain>
    </source>
</reference>
<dbReference type="EMBL" id="AACS02000001">
    <property type="protein sequence ID" value="EAU93591.1"/>
    <property type="molecule type" value="Genomic_DNA"/>
</dbReference>
<evidence type="ECO:0000313" key="3">
    <source>
        <dbReference type="Proteomes" id="UP000001861"/>
    </source>
</evidence>
<feature type="repeat" description="TPR" evidence="1">
    <location>
        <begin position="36"/>
        <end position="69"/>
    </location>
</feature>
<sequence>MAIPKTFKNLLALAERRCAFHPTSQTGHSLSLMTLADILRDRSNRTGDIQDLQEAIQYYSEALHLLPTDHPSRGALLFNFSRSLTMRYYTHSKDVQDLDEAIGCLREALGLQPASDCIRGVHLSGLAATLIIRFAHGYDMEDVRAAIEIYREALRLLPTTYHTRRCVAFNALAAALAIWYGSSKDIRHLEESIGYCKEVLGLRPEDCDSEKRRVALWLMGKALFMRFGHTSDIGDLRESLVCQREALLMLPVGHPDRSESELDDIASNLARIEAGHRA</sequence>
<dbReference type="GeneID" id="6004624"/>
<gene>
    <name evidence="2" type="ORF">CC1G_02821</name>
</gene>
<dbReference type="Proteomes" id="UP000001861">
    <property type="component" value="Unassembled WGS sequence"/>
</dbReference>
<organism evidence="2 3">
    <name type="scientific">Coprinopsis cinerea (strain Okayama-7 / 130 / ATCC MYA-4618 / FGSC 9003)</name>
    <name type="common">Inky cap fungus</name>
    <name type="synonym">Hormographiella aspergillata</name>
    <dbReference type="NCBI Taxonomy" id="240176"/>
    <lineage>
        <taxon>Eukaryota</taxon>
        <taxon>Fungi</taxon>
        <taxon>Dikarya</taxon>
        <taxon>Basidiomycota</taxon>
        <taxon>Agaricomycotina</taxon>
        <taxon>Agaricomycetes</taxon>
        <taxon>Agaricomycetidae</taxon>
        <taxon>Agaricales</taxon>
        <taxon>Agaricineae</taxon>
        <taxon>Psathyrellaceae</taxon>
        <taxon>Coprinopsis</taxon>
    </lineage>
</organism>
<dbReference type="STRING" id="240176.A8N052"/>
<name>A8N052_COPC7</name>
<dbReference type="Gene3D" id="1.25.40.10">
    <property type="entry name" value="Tetratricopeptide repeat domain"/>
    <property type="match status" value="2"/>
</dbReference>
<dbReference type="OMA" id="ESIGYCK"/>
<dbReference type="KEGG" id="cci:CC1G_02821"/>
<accession>A8N052</accession>
<dbReference type="RefSeq" id="XP_001828240.1">
    <property type="nucleotide sequence ID" value="XM_001828188.1"/>
</dbReference>
<dbReference type="SUPFAM" id="SSF48452">
    <property type="entry name" value="TPR-like"/>
    <property type="match status" value="2"/>
</dbReference>
<comment type="caution">
    <text evidence="2">The sequence shown here is derived from an EMBL/GenBank/DDBJ whole genome shotgun (WGS) entry which is preliminary data.</text>
</comment>